<keyword evidence="3" id="KW-1185">Reference proteome</keyword>
<dbReference type="Gene3D" id="1.10.260.40">
    <property type="entry name" value="lambda repressor-like DNA-binding domains"/>
    <property type="match status" value="1"/>
</dbReference>
<sequence>MNKILYVARKAKGFTEAQVAKALQLEESEYRELEASLTDVTAGIALRAAKLFNIDAELFIYTEGREHRLVKFAMDEITSFKQSGLLNDMPPQHLFHIVNLGNTALSLQVELNHSVFRIYELEKDNEALRKLNAELKSRLS</sequence>
<name>A0ABY7TAX6_9SPHI</name>
<dbReference type="SUPFAM" id="SSF47413">
    <property type="entry name" value="lambda repressor-like DNA-binding domains"/>
    <property type="match status" value="1"/>
</dbReference>
<dbReference type="InterPro" id="IPR001387">
    <property type="entry name" value="Cro/C1-type_HTH"/>
</dbReference>
<accession>A0ABY7TAX6</accession>
<dbReference type="CDD" id="cd00093">
    <property type="entry name" value="HTH_XRE"/>
    <property type="match status" value="1"/>
</dbReference>
<feature type="domain" description="HTH cro/C1-type" evidence="1">
    <location>
        <begin position="5"/>
        <end position="59"/>
    </location>
</feature>
<evidence type="ECO:0000259" key="1">
    <source>
        <dbReference type="PROSITE" id="PS50943"/>
    </source>
</evidence>
<protein>
    <recommendedName>
        <fullName evidence="1">HTH cro/C1-type domain-containing protein</fullName>
    </recommendedName>
</protein>
<dbReference type="InterPro" id="IPR010982">
    <property type="entry name" value="Lambda_DNA-bd_dom_sf"/>
</dbReference>
<organism evidence="2 3">
    <name type="scientific">Mucilaginibacter jinjuensis</name>
    <dbReference type="NCBI Taxonomy" id="1176721"/>
    <lineage>
        <taxon>Bacteria</taxon>
        <taxon>Pseudomonadati</taxon>
        <taxon>Bacteroidota</taxon>
        <taxon>Sphingobacteriia</taxon>
        <taxon>Sphingobacteriales</taxon>
        <taxon>Sphingobacteriaceae</taxon>
        <taxon>Mucilaginibacter</taxon>
    </lineage>
</organism>
<reference evidence="2 3" key="1">
    <citation type="submission" date="2023-02" db="EMBL/GenBank/DDBJ databases">
        <title>Genome sequence of Mucilaginibacter jinjuensis strain KACC 16571.</title>
        <authorList>
            <person name="Kim S."/>
            <person name="Heo J."/>
            <person name="Kwon S.-W."/>
        </authorList>
    </citation>
    <scope>NUCLEOTIDE SEQUENCE [LARGE SCALE GENOMIC DNA]</scope>
    <source>
        <strain evidence="2 3">KACC 16571</strain>
    </source>
</reference>
<proteinExistence type="predicted"/>
<dbReference type="Proteomes" id="UP001216139">
    <property type="component" value="Chromosome"/>
</dbReference>
<evidence type="ECO:0000313" key="2">
    <source>
        <dbReference type="EMBL" id="WCT13502.1"/>
    </source>
</evidence>
<dbReference type="PROSITE" id="PS50943">
    <property type="entry name" value="HTH_CROC1"/>
    <property type="match status" value="1"/>
</dbReference>
<dbReference type="RefSeq" id="WP_273631811.1">
    <property type="nucleotide sequence ID" value="NZ_CP117167.1"/>
</dbReference>
<dbReference type="SMART" id="SM00530">
    <property type="entry name" value="HTH_XRE"/>
    <property type="match status" value="1"/>
</dbReference>
<dbReference type="EMBL" id="CP117167">
    <property type="protein sequence ID" value="WCT13502.1"/>
    <property type="molecule type" value="Genomic_DNA"/>
</dbReference>
<gene>
    <name evidence="2" type="ORF">PQO05_06080</name>
</gene>
<evidence type="ECO:0000313" key="3">
    <source>
        <dbReference type="Proteomes" id="UP001216139"/>
    </source>
</evidence>